<reference evidence="1" key="1">
    <citation type="journal article" date="2014" name="Int. J. Syst. Evol. Microbiol.">
        <title>Complete genome sequence of Corynebacterium casei LMG S-19264T (=DSM 44701T), isolated from a smear-ripened cheese.</title>
        <authorList>
            <consortium name="US DOE Joint Genome Institute (JGI-PGF)"/>
            <person name="Walter F."/>
            <person name="Albersmeier A."/>
            <person name="Kalinowski J."/>
            <person name="Ruckert C."/>
        </authorList>
    </citation>
    <scope>NUCLEOTIDE SEQUENCE</scope>
    <source>
        <strain evidence="1">JCM 4815</strain>
    </source>
</reference>
<dbReference type="EMBL" id="BMVW01000020">
    <property type="protein sequence ID" value="GGZ37975.1"/>
    <property type="molecule type" value="Genomic_DNA"/>
</dbReference>
<sequence length="190" mass="19718">MEERSTARGKPLVRGLSGRAPRIDPTAFLAPTAVLLGTVRVGPRASVWYHSILRADWDSIDIGEESNVQDGAVLHADVGFPVWLGARVTVGHNATLHGCHVDDDVLIGMGAVVLNGSRIGSGSILAAGTVVPENRHVPARSVVAGSSATLVRTATRADLHLVSVHAQANLGLTGLHRLPEDPTGPAGGHP</sequence>
<dbReference type="PANTHER" id="PTHR13061:SF29">
    <property type="entry name" value="GAMMA CARBONIC ANHYDRASE-LIKE 1, MITOCHONDRIAL-RELATED"/>
    <property type="match status" value="1"/>
</dbReference>
<name>A0A918QAS7_9ACTN</name>
<dbReference type="InterPro" id="IPR001451">
    <property type="entry name" value="Hexapep"/>
</dbReference>
<dbReference type="RefSeq" id="WP_189866098.1">
    <property type="nucleotide sequence ID" value="NZ_BMVW01000020.1"/>
</dbReference>
<dbReference type="InterPro" id="IPR011004">
    <property type="entry name" value="Trimer_LpxA-like_sf"/>
</dbReference>
<reference evidence="1" key="2">
    <citation type="submission" date="2020-09" db="EMBL/GenBank/DDBJ databases">
        <authorList>
            <person name="Sun Q."/>
            <person name="Ohkuma M."/>
        </authorList>
    </citation>
    <scope>NUCLEOTIDE SEQUENCE</scope>
    <source>
        <strain evidence="1">JCM 4815</strain>
    </source>
</reference>
<comment type="caution">
    <text evidence="1">The sequence shown here is derived from an EMBL/GenBank/DDBJ whole genome shotgun (WGS) entry which is preliminary data.</text>
</comment>
<dbReference type="SUPFAM" id="SSF51161">
    <property type="entry name" value="Trimeric LpxA-like enzymes"/>
    <property type="match status" value="1"/>
</dbReference>
<organism evidence="1 2">
    <name type="scientific">Streptomyces poonensis</name>
    <dbReference type="NCBI Taxonomy" id="68255"/>
    <lineage>
        <taxon>Bacteria</taxon>
        <taxon>Bacillati</taxon>
        <taxon>Actinomycetota</taxon>
        <taxon>Actinomycetes</taxon>
        <taxon>Kitasatosporales</taxon>
        <taxon>Streptomycetaceae</taxon>
        <taxon>Streptomyces</taxon>
    </lineage>
</organism>
<dbReference type="Pfam" id="PF00132">
    <property type="entry name" value="Hexapep"/>
    <property type="match status" value="1"/>
</dbReference>
<dbReference type="Proteomes" id="UP000622166">
    <property type="component" value="Unassembled WGS sequence"/>
</dbReference>
<evidence type="ECO:0000313" key="1">
    <source>
        <dbReference type="EMBL" id="GGZ37975.1"/>
    </source>
</evidence>
<dbReference type="InterPro" id="IPR047324">
    <property type="entry name" value="LbH_gamma_CA-like"/>
</dbReference>
<keyword evidence="2" id="KW-1185">Reference proteome</keyword>
<protein>
    <submittedName>
        <fullName evidence="1">Gamma carbonic anhydrase family protein</fullName>
    </submittedName>
</protein>
<dbReference type="PANTHER" id="PTHR13061">
    <property type="entry name" value="DYNACTIN SUBUNIT P25"/>
    <property type="match status" value="1"/>
</dbReference>
<dbReference type="AlphaFoldDB" id="A0A918QAS7"/>
<dbReference type="CDD" id="cd04645">
    <property type="entry name" value="LbH_gamma_CA_like"/>
    <property type="match status" value="1"/>
</dbReference>
<dbReference type="Gene3D" id="2.160.10.10">
    <property type="entry name" value="Hexapeptide repeat proteins"/>
    <property type="match status" value="1"/>
</dbReference>
<dbReference type="InterPro" id="IPR050484">
    <property type="entry name" value="Transf_Hexapept/Carb_Anhydrase"/>
</dbReference>
<gene>
    <name evidence="1" type="ORF">GCM10010365_68440</name>
</gene>
<evidence type="ECO:0000313" key="2">
    <source>
        <dbReference type="Proteomes" id="UP000622166"/>
    </source>
</evidence>
<proteinExistence type="predicted"/>
<accession>A0A918QAS7</accession>